<feature type="transmembrane region" description="Helical" evidence="5">
    <location>
        <begin position="209"/>
        <end position="236"/>
    </location>
</feature>
<evidence type="ECO:0000313" key="11">
    <source>
        <dbReference type="Proteomes" id="UP000663860"/>
    </source>
</evidence>
<dbReference type="PROSITE" id="PS50262">
    <property type="entry name" value="G_PROTEIN_RECEP_F1_2"/>
    <property type="match status" value="1"/>
</dbReference>
<sequence length="285" mass="33505">MKVLLSILQGPIRVYYYYNNGCLPAPNTSLCDLSVYLDYIPTQINNFLIVQMSIERFLLVVKPFIFHRPRHQYCSFTIFLHYTGLFMAIVFPSLYYPIIIKTGAATTINLDSSLGIETCDLWYTIDIYETFDLFITSVPYFLILFISLSLIGVVSYRKYVRGIHQTRQTRSRSQRRILFSLKIFLIWFLLTWSPWVLYDFFQTILNMTYSVYIDAITTFIVYLDYTFTVTIVLITLKEMRQFWLEKLGLRHVISKVQNRVVPNDVANVNQPIRHVQTCPPVVINS</sequence>
<dbReference type="EMBL" id="CAJOBB010003698">
    <property type="protein sequence ID" value="CAF4053954.1"/>
    <property type="molecule type" value="Genomic_DNA"/>
</dbReference>
<dbReference type="EMBL" id="CAJOAY010006921">
    <property type="protein sequence ID" value="CAF4153967.1"/>
    <property type="molecule type" value="Genomic_DNA"/>
</dbReference>
<dbReference type="InterPro" id="IPR017452">
    <property type="entry name" value="GPCR_Rhodpsn_7TM"/>
</dbReference>
<evidence type="ECO:0000256" key="5">
    <source>
        <dbReference type="SAM" id="Phobius"/>
    </source>
</evidence>
<feature type="transmembrane region" description="Helical" evidence="5">
    <location>
        <begin position="138"/>
        <end position="156"/>
    </location>
</feature>
<feature type="transmembrane region" description="Helical" evidence="5">
    <location>
        <begin position="73"/>
        <end position="95"/>
    </location>
</feature>
<reference evidence="7" key="1">
    <citation type="submission" date="2021-02" db="EMBL/GenBank/DDBJ databases">
        <authorList>
            <person name="Nowell W R."/>
        </authorList>
    </citation>
    <scope>NUCLEOTIDE SEQUENCE</scope>
</reference>
<protein>
    <recommendedName>
        <fullName evidence="6">G-protein coupled receptors family 1 profile domain-containing protein</fullName>
    </recommendedName>
</protein>
<dbReference type="Proteomes" id="UP000663891">
    <property type="component" value="Unassembled WGS sequence"/>
</dbReference>
<dbReference type="EMBL" id="CAJNON010000011">
    <property type="protein sequence ID" value="CAF0768407.1"/>
    <property type="molecule type" value="Genomic_DNA"/>
</dbReference>
<keyword evidence="2 5" id="KW-0812">Transmembrane</keyword>
<dbReference type="GO" id="GO:0004930">
    <property type="term" value="F:G protein-coupled receptor activity"/>
    <property type="evidence" value="ECO:0007669"/>
    <property type="project" value="InterPro"/>
</dbReference>
<evidence type="ECO:0000256" key="2">
    <source>
        <dbReference type="ARBA" id="ARBA00022692"/>
    </source>
</evidence>
<evidence type="ECO:0000256" key="1">
    <source>
        <dbReference type="ARBA" id="ARBA00004370"/>
    </source>
</evidence>
<dbReference type="OrthoDB" id="10006808at2759"/>
<evidence type="ECO:0000313" key="7">
    <source>
        <dbReference type="EMBL" id="CAF0722761.1"/>
    </source>
</evidence>
<feature type="transmembrane region" description="Helical" evidence="5">
    <location>
        <begin position="177"/>
        <end position="197"/>
    </location>
</feature>
<dbReference type="AlphaFoldDB" id="A0A813MLI4"/>
<dbReference type="Proteomes" id="UP000663868">
    <property type="component" value="Unassembled WGS sequence"/>
</dbReference>
<gene>
    <name evidence="7" type="ORF">IZO911_LOCUS2083</name>
    <name evidence="9" type="ORF">KXQ929_LOCUS31716</name>
    <name evidence="10" type="ORF">OKA104_LOCUS38409</name>
    <name evidence="8" type="ORF">VCS650_LOCUS2223</name>
</gene>
<keyword evidence="3 5" id="KW-1133">Transmembrane helix</keyword>
<dbReference type="SUPFAM" id="SSF81321">
    <property type="entry name" value="Family A G protein-coupled receptor-like"/>
    <property type="match status" value="1"/>
</dbReference>
<accession>A0A813MLI4</accession>
<dbReference type="InterPro" id="IPR000276">
    <property type="entry name" value="GPCR_Rhodpsn"/>
</dbReference>
<comment type="subcellular location">
    <subcellularLocation>
        <location evidence="1">Membrane</location>
    </subcellularLocation>
</comment>
<evidence type="ECO:0000256" key="4">
    <source>
        <dbReference type="ARBA" id="ARBA00023136"/>
    </source>
</evidence>
<dbReference type="Proteomes" id="UP000663881">
    <property type="component" value="Unassembled WGS sequence"/>
</dbReference>
<evidence type="ECO:0000259" key="6">
    <source>
        <dbReference type="PROSITE" id="PS50262"/>
    </source>
</evidence>
<evidence type="ECO:0000256" key="3">
    <source>
        <dbReference type="ARBA" id="ARBA00022989"/>
    </source>
</evidence>
<dbReference type="Gene3D" id="1.20.1070.10">
    <property type="entry name" value="Rhodopsin 7-helix transmembrane proteins"/>
    <property type="match status" value="1"/>
</dbReference>
<organism evidence="7 11">
    <name type="scientific">Adineta steineri</name>
    <dbReference type="NCBI Taxonomy" id="433720"/>
    <lineage>
        <taxon>Eukaryota</taxon>
        <taxon>Metazoa</taxon>
        <taxon>Spiralia</taxon>
        <taxon>Gnathifera</taxon>
        <taxon>Rotifera</taxon>
        <taxon>Eurotatoria</taxon>
        <taxon>Bdelloidea</taxon>
        <taxon>Adinetida</taxon>
        <taxon>Adinetidae</taxon>
        <taxon>Adineta</taxon>
    </lineage>
</organism>
<proteinExistence type="predicted"/>
<evidence type="ECO:0000313" key="10">
    <source>
        <dbReference type="EMBL" id="CAF4153967.1"/>
    </source>
</evidence>
<keyword evidence="4 5" id="KW-0472">Membrane</keyword>
<comment type="caution">
    <text evidence="7">The sequence shown here is derived from an EMBL/GenBank/DDBJ whole genome shotgun (WGS) entry which is preliminary data.</text>
</comment>
<evidence type="ECO:0000313" key="8">
    <source>
        <dbReference type="EMBL" id="CAF0768407.1"/>
    </source>
</evidence>
<name>A0A813MLI4_9BILA</name>
<dbReference type="Pfam" id="PF00001">
    <property type="entry name" value="7tm_1"/>
    <property type="match status" value="1"/>
</dbReference>
<dbReference type="EMBL" id="CAJNOE010000010">
    <property type="protein sequence ID" value="CAF0722761.1"/>
    <property type="molecule type" value="Genomic_DNA"/>
</dbReference>
<evidence type="ECO:0000313" key="9">
    <source>
        <dbReference type="EMBL" id="CAF4053954.1"/>
    </source>
</evidence>
<feature type="domain" description="G-protein coupled receptors family 1 profile" evidence="6">
    <location>
        <begin position="1"/>
        <end position="232"/>
    </location>
</feature>
<dbReference type="Proteomes" id="UP000663860">
    <property type="component" value="Unassembled WGS sequence"/>
</dbReference>
<dbReference type="GO" id="GO:0016020">
    <property type="term" value="C:membrane"/>
    <property type="evidence" value="ECO:0007669"/>
    <property type="project" value="UniProtKB-SubCell"/>
</dbReference>
<dbReference type="PROSITE" id="PS00237">
    <property type="entry name" value="G_PROTEIN_RECEP_F1_1"/>
    <property type="match status" value="1"/>
</dbReference>